<proteinExistence type="inferred from homology"/>
<organism evidence="17 18">
    <name type="scientific">Saitoella complicata (strain BCRC 22490 / CBS 7301 / JCM 7358 / NBRC 10748 / NRRL Y-17804)</name>
    <dbReference type="NCBI Taxonomy" id="698492"/>
    <lineage>
        <taxon>Eukaryota</taxon>
        <taxon>Fungi</taxon>
        <taxon>Dikarya</taxon>
        <taxon>Ascomycota</taxon>
        <taxon>Taphrinomycotina</taxon>
        <taxon>Taphrinomycotina incertae sedis</taxon>
        <taxon>Saitoella</taxon>
    </lineage>
</organism>
<dbReference type="GO" id="GO:0007034">
    <property type="term" value="P:vacuolar transport"/>
    <property type="evidence" value="ECO:0007669"/>
    <property type="project" value="InterPro"/>
</dbReference>
<dbReference type="PANTHER" id="PTHR22572">
    <property type="entry name" value="SUGAR-1-PHOSPHATE GUANYL TRANSFERASE"/>
    <property type="match status" value="1"/>
</dbReference>
<dbReference type="STRING" id="698492.A0A0E9NMH1"/>
<dbReference type="FunFam" id="2.160.10.10:FF:000017">
    <property type="entry name" value="Mannose-1-phosphate guanyltransferase"/>
    <property type="match status" value="1"/>
</dbReference>
<dbReference type="InterPro" id="IPR029044">
    <property type="entry name" value="Nucleotide-diphossugar_trans"/>
</dbReference>
<dbReference type="Proteomes" id="UP000033140">
    <property type="component" value="Unassembled WGS sequence"/>
</dbReference>
<keyword evidence="14" id="KW-1133">Transmembrane helix</keyword>
<dbReference type="EMBL" id="BACD03000040">
    <property type="protein sequence ID" value="GAO51039.1"/>
    <property type="molecule type" value="Genomic_DNA"/>
</dbReference>
<dbReference type="Pfam" id="PF03357">
    <property type="entry name" value="Snf7"/>
    <property type="match status" value="1"/>
</dbReference>
<dbReference type="UniPathway" id="UPA00126">
    <property type="reaction ID" value="UER00930"/>
</dbReference>
<evidence type="ECO:0000256" key="10">
    <source>
        <dbReference type="ARBA" id="ARBA00023306"/>
    </source>
</evidence>
<comment type="caution">
    <text evidence="17">The sequence shown here is derived from an EMBL/GenBank/DDBJ whole genome shotgun (WGS) entry which is preliminary data.</text>
</comment>
<reference evidence="17 18" key="2">
    <citation type="journal article" date="2014" name="J. Gen. Appl. Microbiol.">
        <title>The early diverging ascomycetous budding yeast Saitoella complicata has three histone deacetylases belonging to the Clr6, Hos2, and Rpd3 lineages.</title>
        <authorList>
            <person name="Nishida H."/>
            <person name="Matsumoto T."/>
            <person name="Kondo S."/>
            <person name="Hamamoto M."/>
            <person name="Yoshikawa H."/>
        </authorList>
    </citation>
    <scope>NUCLEOTIDE SEQUENCE [LARGE SCALE GENOMIC DNA]</scope>
    <source>
        <strain evidence="17 18">NRRL Y-17804</strain>
    </source>
</reference>
<evidence type="ECO:0000256" key="4">
    <source>
        <dbReference type="ARBA" id="ARBA00012387"/>
    </source>
</evidence>
<evidence type="ECO:0000313" key="17">
    <source>
        <dbReference type="EMBL" id="GAO51039.1"/>
    </source>
</evidence>
<dbReference type="GO" id="GO:0071554">
    <property type="term" value="P:cell wall organization or biogenesis"/>
    <property type="evidence" value="ECO:0007669"/>
    <property type="project" value="UniProtKB-ARBA"/>
</dbReference>
<name>A0A0E9NMH1_SAICN</name>
<dbReference type="FunFam" id="3.90.550.10:FF:000013">
    <property type="entry name" value="mannose-1-phosphate guanyltransferase beta"/>
    <property type="match status" value="1"/>
</dbReference>
<feature type="coiled-coil region" evidence="13">
    <location>
        <begin position="21"/>
        <end position="85"/>
    </location>
</feature>
<dbReference type="InterPro" id="IPR050486">
    <property type="entry name" value="Mannose-1P_guanyltransferase"/>
</dbReference>
<dbReference type="InterPro" id="IPR005024">
    <property type="entry name" value="Snf7_fam"/>
</dbReference>
<evidence type="ECO:0000259" key="16">
    <source>
        <dbReference type="Pfam" id="PF25087"/>
    </source>
</evidence>
<comment type="catalytic activity">
    <reaction evidence="12">
        <text>alpha-D-mannose 1-phosphate + GTP + H(+) = GDP-alpha-D-mannose + diphosphate</text>
        <dbReference type="Rhea" id="RHEA:15229"/>
        <dbReference type="ChEBI" id="CHEBI:15378"/>
        <dbReference type="ChEBI" id="CHEBI:33019"/>
        <dbReference type="ChEBI" id="CHEBI:37565"/>
        <dbReference type="ChEBI" id="CHEBI:57527"/>
        <dbReference type="ChEBI" id="CHEBI:58409"/>
        <dbReference type="EC" id="2.7.7.13"/>
    </reaction>
</comment>
<keyword evidence="9" id="KW-0342">GTP-binding</keyword>
<dbReference type="SUPFAM" id="SSF53448">
    <property type="entry name" value="Nucleotide-diphospho-sugar transferases"/>
    <property type="match status" value="1"/>
</dbReference>
<reference evidence="17 18" key="3">
    <citation type="journal article" date="2015" name="Genome Announc.">
        <title>Draft Genome Sequence of the Archiascomycetous Yeast Saitoella complicata.</title>
        <authorList>
            <person name="Yamauchi K."/>
            <person name="Kondo S."/>
            <person name="Hamamoto M."/>
            <person name="Takahashi Y."/>
            <person name="Ogura Y."/>
            <person name="Hayashi T."/>
            <person name="Nishida H."/>
        </authorList>
    </citation>
    <scope>NUCLEOTIDE SEQUENCE [LARGE SCALE GENOMIC DNA]</scope>
    <source>
        <strain evidence="17 18">NRRL Y-17804</strain>
    </source>
</reference>
<sequence length="686" mass="75601">MNRIFGASRTKAPKPSITDAIQATDSRIDSIEVKIRKLDSELSVLRDRMSRLRDGPGKNSLKQKAIKVLRQKKLYESQLDTLQQQTFNMEQTALTTENLRNMMVSVDAMQTANKEMKRQYKSFNIDKIERIHDEMADLLEQSNELQSIMGRSYDLQEDIDEDELDAELEALGDELGEEEVGVGGIPSYLRDECVPDFVDDAPLDNGPTKIGEAAAAHRPPPTTEVARHKSEMYDYLGYGTSIGVIGFSFPILMLVSSTSCRSRGTAAVVTGAAPALALASTNNHHHLNPEEDSQSFGNNRFIAAKWVLRVCAIGVRRGLGCVSRHALILVGGFGTRLRPLTLTLPKPLVEFGNRPMILHQIEALAAAGVTDIVLAVNYRPEIMVAALKKFEEEYNVTITFSVETEPLGTAGPLALAAEILGKNDEPFFVLNSDVICDYPFEDLVEHHRSHGAEGTIIVTKVSEPSKYGVVVMHPDTTLIERFVEKPVEFVGNRINAGIYIFNPSVLKRISLRPTSIEKETFPAMVADKQLHTFDLQGYWMDVGQPKDYLTGTTLYLASLASRKSNLLASTEEDYVYGGNVMVHPTAKIGANCRIGPNVVIGPNCVVGDGVRLQRCVLLDGTRVKDHAWVKSTIVGWHSTIGRWARLENVSVLGDDVTVSDEVYVNGGSILPHKTISANVETPQVIM</sequence>
<evidence type="ECO:0000313" key="18">
    <source>
        <dbReference type="Proteomes" id="UP000033140"/>
    </source>
</evidence>
<dbReference type="InterPro" id="IPR005835">
    <property type="entry name" value="NTP_transferase_dom"/>
</dbReference>
<keyword evidence="13" id="KW-0175">Coiled coil</keyword>
<feature type="transmembrane region" description="Helical" evidence="14">
    <location>
        <begin position="235"/>
        <end position="255"/>
    </location>
</feature>
<keyword evidence="18" id="KW-1185">Reference proteome</keyword>
<dbReference type="Pfam" id="PF00483">
    <property type="entry name" value="NTP_transferase"/>
    <property type="match status" value="1"/>
</dbReference>
<feature type="domain" description="Nucleotidyl transferase" evidence="15">
    <location>
        <begin position="326"/>
        <end position="555"/>
    </location>
</feature>
<dbReference type="GO" id="GO:0009298">
    <property type="term" value="P:GDP-mannose biosynthetic process"/>
    <property type="evidence" value="ECO:0007669"/>
    <property type="project" value="UniProtKB-UniPathway"/>
</dbReference>
<dbReference type="Gene3D" id="6.10.250.1710">
    <property type="match status" value="1"/>
</dbReference>
<evidence type="ECO:0000256" key="7">
    <source>
        <dbReference type="ARBA" id="ARBA00022679"/>
    </source>
</evidence>
<evidence type="ECO:0000256" key="1">
    <source>
        <dbReference type="ARBA" id="ARBA00004496"/>
    </source>
</evidence>
<evidence type="ECO:0000256" key="5">
    <source>
        <dbReference type="ARBA" id="ARBA00018601"/>
    </source>
</evidence>
<dbReference type="EC" id="2.7.7.13" evidence="4"/>
<dbReference type="AlphaFoldDB" id="A0A0E9NMH1"/>
<evidence type="ECO:0000256" key="13">
    <source>
        <dbReference type="SAM" id="Coils"/>
    </source>
</evidence>
<keyword evidence="8" id="KW-0547">Nucleotide-binding</keyword>
<dbReference type="Gene3D" id="2.160.10.10">
    <property type="entry name" value="Hexapeptide repeat proteins"/>
    <property type="match status" value="1"/>
</dbReference>
<comment type="pathway">
    <text evidence="2">Nucleotide-sugar biosynthesis; GDP-alpha-D-mannose biosynthesis; GDP-alpha-D-mannose from alpha-D-mannose 1-phosphate (GTP route): step 1/1.</text>
</comment>
<evidence type="ECO:0000256" key="6">
    <source>
        <dbReference type="ARBA" id="ARBA00022490"/>
    </source>
</evidence>
<dbReference type="Gene3D" id="3.90.550.10">
    <property type="entry name" value="Spore Coat Polysaccharide Biosynthesis Protein SpsA, Chain A"/>
    <property type="match status" value="1"/>
</dbReference>
<feature type="domain" description="Mannose-1-phosphate guanyltransferase C-terminal" evidence="16">
    <location>
        <begin position="578"/>
        <end position="685"/>
    </location>
</feature>
<dbReference type="GO" id="GO:0005525">
    <property type="term" value="F:GTP binding"/>
    <property type="evidence" value="ECO:0007669"/>
    <property type="project" value="UniProtKB-KW"/>
</dbReference>
<evidence type="ECO:0000259" key="15">
    <source>
        <dbReference type="Pfam" id="PF00483"/>
    </source>
</evidence>
<comment type="similarity">
    <text evidence="3">Belongs to the transferase hexapeptide repeat family.</text>
</comment>
<dbReference type="Gene3D" id="1.10.287.1060">
    <property type="entry name" value="ESAT-6-like"/>
    <property type="match status" value="1"/>
</dbReference>
<keyword evidence="10" id="KW-0131">Cell cycle</keyword>
<evidence type="ECO:0000256" key="2">
    <source>
        <dbReference type="ARBA" id="ARBA00004823"/>
    </source>
</evidence>
<keyword evidence="14" id="KW-0812">Transmembrane</keyword>
<dbReference type="GO" id="GO:0005737">
    <property type="term" value="C:cytoplasm"/>
    <property type="evidence" value="ECO:0007669"/>
    <property type="project" value="UniProtKB-SubCell"/>
</dbReference>
<dbReference type="Pfam" id="PF25087">
    <property type="entry name" value="GMPPB_C"/>
    <property type="match status" value="1"/>
</dbReference>
<evidence type="ECO:0000256" key="9">
    <source>
        <dbReference type="ARBA" id="ARBA00023134"/>
    </source>
</evidence>
<evidence type="ECO:0000256" key="14">
    <source>
        <dbReference type="SAM" id="Phobius"/>
    </source>
</evidence>
<evidence type="ECO:0000256" key="11">
    <source>
        <dbReference type="ARBA" id="ARBA00031190"/>
    </source>
</evidence>
<protein>
    <recommendedName>
        <fullName evidence="5">Mannose-1-phosphate guanyltransferase</fullName>
        <ecNumber evidence="4">2.7.7.13</ecNumber>
    </recommendedName>
    <alternativeName>
        <fullName evidence="11">GDP-mannose pyrophosphorylase</fullName>
    </alternativeName>
</protein>
<gene>
    <name evidence="17" type="ORF">G7K_5151-t1</name>
</gene>
<reference evidence="17 18" key="1">
    <citation type="journal article" date="2011" name="J. Gen. Appl. Microbiol.">
        <title>Draft genome sequencing of the enigmatic yeast Saitoella complicata.</title>
        <authorList>
            <person name="Nishida H."/>
            <person name="Hamamoto M."/>
            <person name="Sugiyama J."/>
        </authorList>
    </citation>
    <scope>NUCLEOTIDE SEQUENCE [LARGE SCALE GENOMIC DNA]</scope>
    <source>
        <strain evidence="17 18">NRRL Y-17804</strain>
    </source>
</reference>
<evidence type="ECO:0000256" key="12">
    <source>
        <dbReference type="ARBA" id="ARBA00047343"/>
    </source>
</evidence>
<dbReference type="InterPro" id="IPR056729">
    <property type="entry name" value="GMPPB_C"/>
</dbReference>
<dbReference type="GO" id="GO:0004475">
    <property type="term" value="F:mannose-1-phosphate guanylyltransferase (GTP) activity"/>
    <property type="evidence" value="ECO:0007669"/>
    <property type="project" value="UniProtKB-EC"/>
</dbReference>
<dbReference type="InterPro" id="IPR045233">
    <property type="entry name" value="GMPPB_N"/>
</dbReference>
<keyword evidence="14" id="KW-0472">Membrane</keyword>
<keyword evidence="7" id="KW-0808">Transferase</keyword>
<accession>A0A0E9NMH1</accession>
<comment type="subcellular location">
    <subcellularLocation>
        <location evidence="1">Cytoplasm</location>
    </subcellularLocation>
</comment>
<keyword evidence="6" id="KW-0963">Cytoplasm</keyword>
<evidence type="ECO:0000256" key="8">
    <source>
        <dbReference type="ARBA" id="ARBA00022741"/>
    </source>
</evidence>
<evidence type="ECO:0000256" key="3">
    <source>
        <dbReference type="ARBA" id="ARBA00007274"/>
    </source>
</evidence>
<dbReference type="CDD" id="cd06425">
    <property type="entry name" value="M1P_guanylylT_B_like_N"/>
    <property type="match status" value="1"/>
</dbReference>